<dbReference type="Proteomes" id="UP001305498">
    <property type="component" value="Chromosome"/>
</dbReference>
<dbReference type="PANTHER" id="PTHR42711:SF5">
    <property type="entry name" value="ABC TRANSPORTER ATP-BINDING PROTEIN NATA"/>
    <property type="match status" value="1"/>
</dbReference>
<keyword evidence="4" id="KW-0547">Nucleotide-binding</keyword>
<evidence type="ECO:0000256" key="4">
    <source>
        <dbReference type="ARBA" id="ARBA00022741"/>
    </source>
</evidence>
<protein>
    <submittedName>
        <fullName evidence="8">ABC transporter ATP-binding protein</fullName>
    </submittedName>
</protein>
<dbReference type="InterPro" id="IPR017871">
    <property type="entry name" value="ABC_transporter-like_CS"/>
</dbReference>
<dbReference type="GO" id="GO:0005886">
    <property type="term" value="C:plasma membrane"/>
    <property type="evidence" value="ECO:0007669"/>
    <property type="project" value="UniProtKB-SubCell"/>
</dbReference>
<dbReference type="PROSITE" id="PS50893">
    <property type="entry name" value="ABC_TRANSPORTER_2"/>
    <property type="match status" value="1"/>
</dbReference>
<name>A0AA97FEA9_9MICO</name>
<dbReference type="AlphaFoldDB" id="A0AA97FEA9"/>
<dbReference type="Pfam" id="PF00005">
    <property type="entry name" value="ABC_tran"/>
    <property type="match status" value="1"/>
</dbReference>
<evidence type="ECO:0000313" key="9">
    <source>
        <dbReference type="Proteomes" id="UP001305498"/>
    </source>
</evidence>
<dbReference type="KEGG" id="mbet:N8K70_11065"/>
<dbReference type="RefSeq" id="WP_317138398.1">
    <property type="nucleotide sequence ID" value="NZ_CP118157.1"/>
</dbReference>
<dbReference type="GO" id="GO:0005524">
    <property type="term" value="F:ATP binding"/>
    <property type="evidence" value="ECO:0007669"/>
    <property type="project" value="UniProtKB-KW"/>
</dbReference>
<keyword evidence="5 8" id="KW-0067">ATP-binding</keyword>
<sequence>MHDGHSPAVEISDLRMRYGTRDVLRGIDLRIDRGTILGLLGPNGAGKTTTIEILEGFRRRSSGTVRVLGQDPQHGDERWRARLGIVLQDWRDHRRWRVGELLEHLGRYYKPYSTPARPRPIPAGRLLAQFGLQQQASTSIAKLSGGQRRRLDVAIGLVGNPELLFLDEPTVGFDPEARQGFHQAIWQISQTSDTAIVLTTHDLAEAERLASRIAILNHGRIVIDDTPAMLKARLASRAVVSYRLHGREYRHDVPADEVEAFVHEVLADRSQITQLEVVRPSLESAYLDLVSDESRINVGKPVAQDVVA</sequence>
<dbReference type="PANTHER" id="PTHR42711">
    <property type="entry name" value="ABC TRANSPORTER ATP-BINDING PROTEIN"/>
    <property type="match status" value="1"/>
</dbReference>
<proteinExistence type="inferred from homology"/>
<dbReference type="Gene3D" id="3.40.50.300">
    <property type="entry name" value="P-loop containing nucleotide triphosphate hydrolases"/>
    <property type="match status" value="1"/>
</dbReference>
<evidence type="ECO:0000256" key="6">
    <source>
        <dbReference type="ARBA" id="ARBA00023251"/>
    </source>
</evidence>
<organism evidence="8 9">
    <name type="scientific">Microbacterium betulae</name>
    <dbReference type="NCBI Taxonomy" id="2981139"/>
    <lineage>
        <taxon>Bacteria</taxon>
        <taxon>Bacillati</taxon>
        <taxon>Actinomycetota</taxon>
        <taxon>Actinomycetes</taxon>
        <taxon>Micrococcales</taxon>
        <taxon>Microbacteriaceae</taxon>
        <taxon>Microbacterium</taxon>
    </lineage>
</organism>
<evidence type="ECO:0000256" key="5">
    <source>
        <dbReference type="ARBA" id="ARBA00022840"/>
    </source>
</evidence>
<feature type="domain" description="ABC transporter" evidence="7">
    <location>
        <begin position="9"/>
        <end position="243"/>
    </location>
</feature>
<dbReference type="GO" id="GO:0046677">
    <property type="term" value="P:response to antibiotic"/>
    <property type="evidence" value="ECO:0007669"/>
    <property type="project" value="UniProtKB-KW"/>
</dbReference>
<evidence type="ECO:0000256" key="2">
    <source>
        <dbReference type="ARBA" id="ARBA00005417"/>
    </source>
</evidence>
<gene>
    <name evidence="8" type="ORF">N8K70_11065</name>
</gene>
<dbReference type="GO" id="GO:0016887">
    <property type="term" value="F:ATP hydrolysis activity"/>
    <property type="evidence" value="ECO:0007669"/>
    <property type="project" value="InterPro"/>
</dbReference>
<evidence type="ECO:0000259" key="7">
    <source>
        <dbReference type="PROSITE" id="PS50893"/>
    </source>
</evidence>
<reference evidence="8 9" key="1">
    <citation type="submission" date="2023-02" db="EMBL/GenBank/DDBJ databases">
        <title>Microbacterium betulae sp. nov., isolated from birch wood.</title>
        <authorList>
            <person name="Pasciak M."/>
            <person name="Pawlik K.J."/>
            <person name="Martynowski D."/>
            <person name="Laczmanski L."/>
            <person name="Ciekot J."/>
            <person name="Szponar B."/>
            <person name="Wojcik-Fatla A."/>
            <person name="Mackiewicz B."/>
            <person name="Farian E."/>
            <person name="Cholewa G."/>
            <person name="Cholewa A."/>
            <person name="Dutkiewicz J."/>
        </authorList>
    </citation>
    <scope>NUCLEOTIDE SEQUENCE [LARGE SCALE GENOMIC DNA]</scope>
    <source>
        <strain evidence="8 9">AB</strain>
    </source>
</reference>
<dbReference type="CDD" id="cd03230">
    <property type="entry name" value="ABC_DR_subfamily_A"/>
    <property type="match status" value="1"/>
</dbReference>
<comment type="subcellular location">
    <subcellularLocation>
        <location evidence="1">Cell membrane</location>
        <topology evidence="1">Peripheral membrane protein</topology>
    </subcellularLocation>
</comment>
<dbReference type="InterPro" id="IPR003439">
    <property type="entry name" value="ABC_transporter-like_ATP-bd"/>
</dbReference>
<dbReference type="SUPFAM" id="SSF52540">
    <property type="entry name" value="P-loop containing nucleoside triphosphate hydrolases"/>
    <property type="match status" value="1"/>
</dbReference>
<accession>A0AA97FEA9</accession>
<evidence type="ECO:0000256" key="3">
    <source>
        <dbReference type="ARBA" id="ARBA00022448"/>
    </source>
</evidence>
<keyword evidence="9" id="KW-1185">Reference proteome</keyword>
<evidence type="ECO:0000256" key="1">
    <source>
        <dbReference type="ARBA" id="ARBA00004202"/>
    </source>
</evidence>
<dbReference type="InterPro" id="IPR027417">
    <property type="entry name" value="P-loop_NTPase"/>
</dbReference>
<dbReference type="PROSITE" id="PS00211">
    <property type="entry name" value="ABC_TRANSPORTER_1"/>
    <property type="match status" value="1"/>
</dbReference>
<dbReference type="EMBL" id="CP118157">
    <property type="protein sequence ID" value="WOF21921.1"/>
    <property type="molecule type" value="Genomic_DNA"/>
</dbReference>
<evidence type="ECO:0000313" key="8">
    <source>
        <dbReference type="EMBL" id="WOF21921.1"/>
    </source>
</evidence>
<keyword evidence="3" id="KW-0813">Transport</keyword>
<dbReference type="SMART" id="SM00382">
    <property type="entry name" value="AAA"/>
    <property type="match status" value="1"/>
</dbReference>
<dbReference type="InterPro" id="IPR050763">
    <property type="entry name" value="ABC_transporter_ATP-binding"/>
</dbReference>
<dbReference type="InterPro" id="IPR003593">
    <property type="entry name" value="AAA+_ATPase"/>
</dbReference>
<keyword evidence="6" id="KW-0046">Antibiotic resistance</keyword>
<comment type="similarity">
    <text evidence="2">Belongs to the ABC transporter superfamily.</text>
</comment>